<dbReference type="EMBL" id="FUPS01000014">
    <property type="protein sequence ID" value="SJT01250.1"/>
    <property type="molecule type" value="Genomic_DNA"/>
</dbReference>
<evidence type="ECO:0000259" key="2">
    <source>
        <dbReference type="PROSITE" id="PS50943"/>
    </source>
</evidence>
<dbReference type="SMART" id="SM00530">
    <property type="entry name" value="HTH_XRE"/>
    <property type="match status" value="1"/>
</dbReference>
<gene>
    <name evidence="3" type="primary">immR_10</name>
    <name evidence="3" type="ORF">SAMEA3375112_03428</name>
</gene>
<dbReference type="GO" id="GO:0003677">
    <property type="term" value="F:DNA binding"/>
    <property type="evidence" value="ECO:0007669"/>
    <property type="project" value="UniProtKB-KW"/>
</dbReference>
<dbReference type="InterPro" id="IPR001387">
    <property type="entry name" value="Cro/C1-type_HTH"/>
</dbReference>
<dbReference type="InterPro" id="IPR010982">
    <property type="entry name" value="Lambda_DNA-bd_dom_sf"/>
</dbReference>
<dbReference type="AlphaFoldDB" id="A0A9X8RLM5"/>
<feature type="domain" description="HTH cro/C1-type" evidence="2">
    <location>
        <begin position="6"/>
        <end position="60"/>
    </location>
</feature>
<evidence type="ECO:0000313" key="4">
    <source>
        <dbReference type="Proteomes" id="UP000189137"/>
    </source>
</evidence>
<dbReference type="PANTHER" id="PTHR46558:SF11">
    <property type="entry name" value="HTH-TYPE TRANSCRIPTIONAL REGULATOR XRE"/>
    <property type="match status" value="1"/>
</dbReference>
<comment type="caution">
    <text evidence="3">The sequence shown here is derived from an EMBL/GenBank/DDBJ whole genome shotgun (WGS) entry which is preliminary data.</text>
</comment>
<organism evidence="3 4">
    <name type="scientific">Clostridioides difficile</name>
    <name type="common">Peptoclostridium difficile</name>
    <dbReference type="NCBI Taxonomy" id="1496"/>
    <lineage>
        <taxon>Bacteria</taxon>
        <taxon>Bacillati</taxon>
        <taxon>Bacillota</taxon>
        <taxon>Clostridia</taxon>
        <taxon>Peptostreptococcales</taxon>
        <taxon>Peptostreptococcaceae</taxon>
        <taxon>Clostridioides</taxon>
    </lineage>
</organism>
<dbReference type="Pfam" id="PF01381">
    <property type="entry name" value="HTH_3"/>
    <property type="match status" value="1"/>
</dbReference>
<reference evidence="3 4" key="1">
    <citation type="submission" date="2017-02" db="EMBL/GenBank/DDBJ databases">
        <authorList>
            <consortium name="Pathogen Informatics"/>
        </authorList>
    </citation>
    <scope>NUCLEOTIDE SEQUENCE [LARGE SCALE GENOMIC DNA]</scope>
    <source>
        <strain evidence="3 4">VRECD0157</strain>
    </source>
</reference>
<accession>A0A9X8RLM5</accession>
<dbReference type="PANTHER" id="PTHR46558">
    <property type="entry name" value="TRACRIPTIONAL REGULATORY PROTEIN-RELATED-RELATED"/>
    <property type="match status" value="1"/>
</dbReference>
<dbReference type="Proteomes" id="UP000189137">
    <property type="component" value="Unassembled WGS sequence"/>
</dbReference>
<dbReference type="Gene3D" id="1.10.260.40">
    <property type="entry name" value="lambda repressor-like DNA-binding domains"/>
    <property type="match status" value="1"/>
</dbReference>
<protein>
    <submittedName>
        <fullName evidence="3">HTH-type transcriptional regulator immR</fullName>
    </submittedName>
</protein>
<sequence>MFGERLKKLRIKFGLKQHELAEILNVSQSTIGMYENDQRTPPAESIVKLAEYFNVTTDYLLGHTKTNYSVSANIPGMPSIVCEDNSIYDILDGKKDIKSLEDMNKFLENTDYNNEVKEVLKKYMQLDEMDRKAIERMIDNAYERLKEDN</sequence>
<evidence type="ECO:0000313" key="3">
    <source>
        <dbReference type="EMBL" id="SJT01250.1"/>
    </source>
</evidence>
<dbReference type="PROSITE" id="PS50943">
    <property type="entry name" value="HTH_CROC1"/>
    <property type="match status" value="1"/>
</dbReference>
<proteinExistence type="predicted"/>
<dbReference type="CDD" id="cd00093">
    <property type="entry name" value="HTH_XRE"/>
    <property type="match status" value="1"/>
</dbReference>
<keyword evidence="1" id="KW-0238">DNA-binding</keyword>
<name>A0A9X8RLM5_CLODI</name>
<dbReference type="SUPFAM" id="SSF47413">
    <property type="entry name" value="lambda repressor-like DNA-binding domains"/>
    <property type="match status" value="1"/>
</dbReference>
<evidence type="ECO:0000256" key="1">
    <source>
        <dbReference type="ARBA" id="ARBA00023125"/>
    </source>
</evidence>
<dbReference type="RefSeq" id="WP_021402212.1">
    <property type="nucleotide sequence ID" value="NZ_CAADAQ010000012.1"/>
</dbReference>